<dbReference type="RefSeq" id="WP_220086182.1">
    <property type="nucleotide sequence ID" value="NZ_QLSV01000001.1"/>
</dbReference>
<feature type="transmembrane region" description="Helical" evidence="1">
    <location>
        <begin position="12"/>
        <end position="33"/>
    </location>
</feature>
<evidence type="ECO:0000313" key="4">
    <source>
        <dbReference type="Proteomes" id="UP000249518"/>
    </source>
</evidence>
<feature type="transmembrane region" description="Helical" evidence="1">
    <location>
        <begin position="69"/>
        <end position="87"/>
    </location>
</feature>
<gene>
    <name evidence="3" type="ORF">B0I10_10150</name>
</gene>
<organism evidence="3 4">
    <name type="scientific">Flavobacterium lacus</name>
    <dbReference type="NCBI Taxonomy" id="1353778"/>
    <lineage>
        <taxon>Bacteria</taxon>
        <taxon>Pseudomonadati</taxon>
        <taxon>Bacteroidota</taxon>
        <taxon>Flavobacteriia</taxon>
        <taxon>Flavobacteriales</taxon>
        <taxon>Flavobacteriaceae</taxon>
        <taxon>Flavobacterium</taxon>
    </lineage>
</organism>
<evidence type="ECO:0000259" key="2">
    <source>
        <dbReference type="Pfam" id="PF07885"/>
    </source>
</evidence>
<dbReference type="EMBL" id="QLSV01000001">
    <property type="protein sequence ID" value="RAR50882.1"/>
    <property type="molecule type" value="Genomic_DNA"/>
</dbReference>
<evidence type="ECO:0000313" key="3">
    <source>
        <dbReference type="EMBL" id="RAR50882.1"/>
    </source>
</evidence>
<feature type="transmembrane region" description="Helical" evidence="1">
    <location>
        <begin position="200"/>
        <end position="219"/>
    </location>
</feature>
<feature type="domain" description="Potassium channel" evidence="2">
    <location>
        <begin position="155"/>
        <end position="219"/>
    </location>
</feature>
<dbReference type="Pfam" id="PF07885">
    <property type="entry name" value="Ion_trans_2"/>
    <property type="match status" value="1"/>
</dbReference>
<keyword evidence="1" id="KW-0472">Membrane</keyword>
<name>A0A328WXE1_9FLAO</name>
<feature type="transmembrane region" description="Helical" evidence="1">
    <location>
        <begin position="129"/>
        <end position="152"/>
    </location>
</feature>
<accession>A0A328WXE1</accession>
<dbReference type="AlphaFoldDB" id="A0A328WXE1"/>
<reference evidence="3 4" key="1">
    <citation type="submission" date="2018-06" db="EMBL/GenBank/DDBJ databases">
        <title>Genomic Encyclopedia of Type Strains, Phase III (KMG-III): the genomes of soil and plant-associated and newly described type strains.</title>
        <authorList>
            <person name="Whitman W."/>
        </authorList>
    </citation>
    <scope>NUCLEOTIDE SEQUENCE [LARGE SCALE GENOMIC DNA]</scope>
    <source>
        <strain evidence="3 4">CGMCC 1.12504</strain>
    </source>
</reference>
<dbReference type="Proteomes" id="UP000249518">
    <property type="component" value="Unassembled WGS sequence"/>
</dbReference>
<evidence type="ECO:0000256" key="1">
    <source>
        <dbReference type="SAM" id="Phobius"/>
    </source>
</evidence>
<dbReference type="InterPro" id="IPR013099">
    <property type="entry name" value="K_chnl_dom"/>
</dbReference>
<keyword evidence="1" id="KW-1133">Transmembrane helix</keyword>
<feature type="transmembrane region" description="Helical" evidence="1">
    <location>
        <begin position="45"/>
        <end position="62"/>
    </location>
</feature>
<proteinExistence type="predicted"/>
<feature type="transmembrane region" description="Helical" evidence="1">
    <location>
        <begin position="172"/>
        <end position="188"/>
    </location>
</feature>
<keyword evidence="1" id="KW-0812">Transmembrane</keyword>
<dbReference type="SUPFAM" id="SSF81324">
    <property type="entry name" value="Voltage-gated potassium channels"/>
    <property type="match status" value="1"/>
</dbReference>
<feature type="transmembrane region" description="Helical" evidence="1">
    <location>
        <begin position="93"/>
        <end position="117"/>
    </location>
</feature>
<dbReference type="Gene3D" id="1.10.287.70">
    <property type="match status" value="1"/>
</dbReference>
<keyword evidence="4" id="KW-1185">Reference proteome</keyword>
<comment type="caution">
    <text evidence="3">The sequence shown here is derived from an EMBL/GenBank/DDBJ whole genome shotgun (WGS) entry which is preliminary data.</text>
</comment>
<protein>
    <submittedName>
        <fullName evidence="3">Ion channel</fullName>
    </submittedName>
</protein>
<sequence>MILDSIKKIKKFWLSDTSFISLLIVLLCLNFIVPVLIDAEIIGEYSLNAIYLFLFLIGIFSSDHLWFKVLTISFFLLQVILRFIRFSDSDTEFYFWEQVVILMNLILLIIVNLKLLFRDKEITYYRIIGAVNVYLMLGLIGVSLLEIIHLVFGNSLEGSWKPDEETLNFPNFIYYSMTSLTTVGYGDLIPINAAARMTSVFLSAVGILYPAVVISNLISTGMAKKKEDQ</sequence>